<reference evidence="3" key="1">
    <citation type="journal article" date="2013" name="Nature">
        <title>Draft genome of the wheat A-genome progenitor Triticum urartu.</title>
        <authorList>
            <person name="Ling H.Q."/>
            <person name="Zhao S."/>
            <person name="Liu D."/>
            <person name="Wang J."/>
            <person name="Sun H."/>
            <person name="Zhang C."/>
            <person name="Fan H."/>
            <person name="Li D."/>
            <person name="Dong L."/>
            <person name="Tao Y."/>
            <person name="Gao C."/>
            <person name="Wu H."/>
            <person name="Li Y."/>
            <person name="Cui Y."/>
            <person name="Guo X."/>
            <person name="Zheng S."/>
            <person name="Wang B."/>
            <person name="Yu K."/>
            <person name="Liang Q."/>
            <person name="Yang W."/>
            <person name="Lou X."/>
            <person name="Chen J."/>
            <person name="Feng M."/>
            <person name="Jian J."/>
            <person name="Zhang X."/>
            <person name="Luo G."/>
            <person name="Jiang Y."/>
            <person name="Liu J."/>
            <person name="Wang Z."/>
            <person name="Sha Y."/>
            <person name="Zhang B."/>
            <person name="Wu H."/>
            <person name="Tang D."/>
            <person name="Shen Q."/>
            <person name="Xue P."/>
            <person name="Zou S."/>
            <person name="Wang X."/>
            <person name="Liu X."/>
            <person name="Wang F."/>
            <person name="Yang Y."/>
            <person name="An X."/>
            <person name="Dong Z."/>
            <person name="Zhang K."/>
            <person name="Zhang X."/>
            <person name="Luo M.C."/>
            <person name="Dvorak J."/>
            <person name="Tong Y."/>
            <person name="Wang J."/>
            <person name="Yang H."/>
            <person name="Li Z."/>
            <person name="Wang D."/>
            <person name="Zhang A."/>
            <person name="Wang J."/>
        </authorList>
    </citation>
    <scope>NUCLEOTIDE SEQUENCE</scope>
    <source>
        <strain evidence="3">cv. G1812</strain>
    </source>
</reference>
<dbReference type="EnsemblPlants" id="TuG1812G0300003589.01.T06">
    <property type="protein sequence ID" value="TuG1812G0300003589.01.T06"/>
    <property type="gene ID" value="TuG1812G0300003589.01"/>
</dbReference>
<dbReference type="AlphaFoldDB" id="A0A8R7PU86"/>
<feature type="region of interest" description="Disordered" evidence="1">
    <location>
        <begin position="1"/>
        <end position="84"/>
    </location>
</feature>
<organism evidence="2 3">
    <name type="scientific">Triticum urartu</name>
    <name type="common">Red wild einkorn</name>
    <name type="synonym">Crithodium urartu</name>
    <dbReference type="NCBI Taxonomy" id="4572"/>
    <lineage>
        <taxon>Eukaryota</taxon>
        <taxon>Viridiplantae</taxon>
        <taxon>Streptophyta</taxon>
        <taxon>Embryophyta</taxon>
        <taxon>Tracheophyta</taxon>
        <taxon>Spermatophyta</taxon>
        <taxon>Magnoliopsida</taxon>
        <taxon>Liliopsida</taxon>
        <taxon>Poales</taxon>
        <taxon>Poaceae</taxon>
        <taxon>BOP clade</taxon>
        <taxon>Pooideae</taxon>
        <taxon>Triticodae</taxon>
        <taxon>Triticeae</taxon>
        <taxon>Triticinae</taxon>
        <taxon>Triticum</taxon>
    </lineage>
</organism>
<evidence type="ECO:0000313" key="3">
    <source>
        <dbReference type="Proteomes" id="UP000015106"/>
    </source>
</evidence>
<name>A0A8R7PU86_TRIUA</name>
<keyword evidence="3" id="KW-1185">Reference proteome</keyword>
<reference evidence="2" key="3">
    <citation type="submission" date="2022-06" db="UniProtKB">
        <authorList>
            <consortium name="EnsemblPlants"/>
        </authorList>
    </citation>
    <scope>IDENTIFICATION</scope>
</reference>
<protein>
    <submittedName>
        <fullName evidence="2">Uncharacterized protein</fullName>
    </submittedName>
</protein>
<proteinExistence type="predicted"/>
<dbReference type="Gramene" id="TuG1812G0300003589.01.T06">
    <property type="protein sequence ID" value="TuG1812G0300003589.01.T06"/>
    <property type="gene ID" value="TuG1812G0300003589.01"/>
</dbReference>
<reference evidence="2" key="2">
    <citation type="submission" date="2018-03" db="EMBL/GenBank/DDBJ databases">
        <title>The Triticum urartu genome reveals the dynamic nature of wheat genome evolution.</title>
        <authorList>
            <person name="Ling H."/>
            <person name="Ma B."/>
            <person name="Shi X."/>
            <person name="Liu H."/>
            <person name="Dong L."/>
            <person name="Sun H."/>
            <person name="Cao Y."/>
            <person name="Gao Q."/>
            <person name="Zheng S."/>
            <person name="Li Y."/>
            <person name="Yu Y."/>
            <person name="Du H."/>
            <person name="Qi M."/>
            <person name="Li Y."/>
            <person name="Yu H."/>
            <person name="Cui Y."/>
            <person name="Wang N."/>
            <person name="Chen C."/>
            <person name="Wu H."/>
            <person name="Zhao Y."/>
            <person name="Zhang J."/>
            <person name="Li Y."/>
            <person name="Zhou W."/>
            <person name="Zhang B."/>
            <person name="Hu W."/>
            <person name="Eijk M."/>
            <person name="Tang J."/>
            <person name="Witsenboer H."/>
            <person name="Zhao S."/>
            <person name="Li Z."/>
            <person name="Zhang A."/>
            <person name="Wang D."/>
            <person name="Liang C."/>
        </authorList>
    </citation>
    <scope>NUCLEOTIDE SEQUENCE [LARGE SCALE GENOMIC DNA]</scope>
    <source>
        <strain evidence="2">cv. G1812</strain>
    </source>
</reference>
<evidence type="ECO:0000313" key="2">
    <source>
        <dbReference type="EnsemblPlants" id="TuG1812G0300003589.01.T06"/>
    </source>
</evidence>
<feature type="compositionally biased region" description="Basic residues" evidence="1">
    <location>
        <begin position="14"/>
        <end position="24"/>
    </location>
</feature>
<sequence>MSIHFPQQPPPRVTRSRAPPRRSYHPAPASPGEARSRAARPPLNRSLVTGAHRHGSLGSSSSAAIYDGAKLDPERRHPAGAPRHRICAAPPRICPSTLLRAPSAIASFTCLLHRRGGAAPRPVRLLSRLWSDVCIRCDLFFVLLE</sequence>
<dbReference type="Proteomes" id="UP000015106">
    <property type="component" value="Chromosome 3"/>
</dbReference>
<evidence type="ECO:0000256" key="1">
    <source>
        <dbReference type="SAM" id="MobiDB-lite"/>
    </source>
</evidence>
<accession>A0A8R7PU86</accession>